<dbReference type="Pfam" id="PF13176">
    <property type="entry name" value="TPR_7"/>
    <property type="match status" value="1"/>
</dbReference>
<dbReference type="EMBL" id="JAPFFF010000034">
    <property type="protein sequence ID" value="KAK8843706.1"/>
    <property type="molecule type" value="Genomic_DNA"/>
</dbReference>
<dbReference type="SUPFAM" id="SSF81901">
    <property type="entry name" value="HCP-like"/>
    <property type="match status" value="4"/>
</dbReference>
<evidence type="ECO:0000256" key="1">
    <source>
        <dbReference type="ARBA" id="ARBA00038101"/>
    </source>
</evidence>
<keyword evidence="3" id="KW-1185">Reference proteome</keyword>
<dbReference type="InterPro" id="IPR011990">
    <property type="entry name" value="TPR-like_helical_dom_sf"/>
</dbReference>
<name>A0ABR2HC92_9EUKA</name>
<evidence type="ECO:0000313" key="3">
    <source>
        <dbReference type="Proteomes" id="UP001470230"/>
    </source>
</evidence>
<dbReference type="PANTHER" id="PTHR11102:SF147">
    <property type="entry name" value="SEL1L ADAPTOR SUBUNIT OF ERAD E3 UBIQUITIN LIGASE"/>
    <property type="match status" value="1"/>
</dbReference>
<accession>A0ABR2HC92</accession>
<dbReference type="Proteomes" id="UP001470230">
    <property type="component" value="Unassembled WGS sequence"/>
</dbReference>
<organism evidence="2 3">
    <name type="scientific">Tritrichomonas musculus</name>
    <dbReference type="NCBI Taxonomy" id="1915356"/>
    <lineage>
        <taxon>Eukaryota</taxon>
        <taxon>Metamonada</taxon>
        <taxon>Parabasalia</taxon>
        <taxon>Tritrichomonadida</taxon>
        <taxon>Tritrichomonadidae</taxon>
        <taxon>Tritrichomonas</taxon>
    </lineage>
</organism>
<dbReference type="SMART" id="SM00028">
    <property type="entry name" value="TPR"/>
    <property type="match status" value="3"/>
</dbReference>
<evidence type="ECO:0000313" key="2">
    <source>
        <dbReference type="EMBL" id="KAK8843706.1"/>
    </source>
</evidence>
<dbReference type="InterPro" id="IPR019734">
    <property type="entry name" value="TPR_rpt"/>
</dbReference>
<dbReference type="Pfam" id="PF08238">
    <property type="entry name" value="Sel1"/>
    <property type="match status" value="12"/>
</dbReference>
<comment type="similarity">
    <text evidence="1">Belongs to the sel-1 family.</text>
</comment>
<dbReference type="InterPro" id="IPR050767">
    <property type="entry name" value="Sel1_AlgK"/>
</dbReference>
<dbReference type="InterPro" id="IPR006597">
    <property type="entry name" value="Sel1-like"/>
</dbReference>
<dbReference type="SMART" id="SM00671">
    <property type="entry name" value="SEL1"/>
    <property type="match status" value="13"/>
</dbReference>
<dbReference type="PANTHER" id="PTHR11102">
    <property type="entry name" value="SEL-1-LIKE PROTEIN"/>
    <property type="match status" value="1"/>
</dbReference>
<protein>
    <submittedName>
        <fullName evidence="2">Uncharacterized protein</fullName>
    </submittedName>
</protein>
<dbReference type="Gene3D" id="1.25.40.10">
    <property type="entry name" value="Tetratricopeptide repeat domain"/>
    <property type="match status" value="4"/>
</dbReference>
<sequence>MARFYQFGYSVPTNLLKAVEYFKLGSDFDDYKSNFILGQFYFYGIHGEKDIPKAIEYFQKSSKYFAEANYIIGGIYWEIYKDREKSMKYLKEAAAKNHLGAISSLGGLCLYDKDYDKAIEYFETAAKQNHLQSIFYLGVLYYSGTGFDKNYQKAREYFEIAAKQNDGSSYLYLGIIYENGFDVPKDFYKAKFYYEKAVEFGRLDANCNLGTLFYKGDKNIDPNFSKAKKYFEISVEQENPIGFLNLGLLYFKGEGVEKDYSKAKEYFELSAEKENISAFIHLGIIYLLGKGVVPDYQKSYEYFQKAADKENAQSFYYLGMLFENGFGVNINIQKTIEFYQQSAAMYYNTIKVYDNQDPDDIFFVEEYENNFFFYPSINNLGLIYLTELGYTDQDLAGKYLQKAGLNEYPFGQNNWGLLNQFFMKNINKAEYFFNKAATIYSFALSEYNLGYIYENVNNDFEEAIKHYKKALEYMNLPLIFHGNVIIDKRLQVSKSFVACFINLKLAYFSLLKDESQSNNEAKEYFINSIFHILFTLLLDDLNDSYEFEFKLLNDGNGSSLNLKDFFFNFPLFKFSNQINKSCSDWKIFEMNSNNKSRFRVIVIRCQRQNDQQNNEKILDNLMSSIGQIKISKICDGILTKDNNNNPNDFPENESEEIQQNLLSEPNIKESIENIFSKMNIQKFFILMDNLSESNLDDSRLNGNDSDVIFIKSLENSIERYLKYPKCLYQIFFRDMHHLKNEISNIIDLMNNILYTPPYSILFGRIQIKEKESK</sequence>
<reference evidence="2 3" key="1">
    <citation type="submission" date="2024-04" db="EMBL/GenBank/DDBJ databases">
        <title>Tritrichomonas musculus Genome.</title>
        <authorList>
            <person name="Alves-Ferreira E."/>
            <person name="Grigg M."/>
            <person name="Lorenzi H."/>
            <person name="Galac M."/>
        </authorList>
    </citation>
    <scope>NUCLEOTIDE SEQUENCE [LARGE SCALE GENOMIC DNA]</scope>
    <source>
        <strain evidence="2 3">EAF2021</strain>
    </source>
</reference>
<proteinExistence type="inferred from homology"/>
<gene>
    <name evidence="2" type="ORF">M9Y10_024770</name>
</gene>
<comment type="caution">
    <text evidence="2">The sequence shown here is derived from an EMBL/GenBank/DDBJ whole genome shotgun (WGS) entry which is preliminary data.</text>
</comment>